<keyword evidence="2 7" id="KW-0812">Transmembrane</keyword>
<feature type="region of interest" description="Disordered" evidence="6">
    <location>
        <begin position="371"/>
        <end position="441"/>
    </location>
</feature>
<keyword evidence="3 7" id="KW-1133">Transmembrane helix</keyword>
<dbReference type="PANTHER" id="PTHR33048">
    <property type="entry name" value="PTH11-LIKE INTEGRAL MEMBRANE PROTEIN (AFU_ORTHOLOGUE AFUA_5G11245)"/>
    <property type="match status" value="1"/>
</dbReference>
<protein>
    <recommendedName>
        <fullName evidence="8">Rhodopsin domain-containing protein</fullName>
    </recommendedName>
</protein>
<evidence type="ECO:0000256" key="6">
    <source>
        <dbReference type="SAM" id="MobiDB-lite"/>
    </source>
</evidence>
<evidence type="ECO:0000313" key="9">
    <source>
        <dbReference type="EMBL" id="OCK82007.1"/>
    </source>
</evidence>
<evidence type="ECO:0000256" key="3">
    <source>
        <dbReference type="ARBA" id="ARBA00022989"/>
    </source>
</evidence>
<accession>A0A8E2JH01</accession>
<reference evidence="9 10" key="1">
    <citation type="journal article" date="2016" name="Nat. Commun.">
        <title>Ectomycorrhizal ecology is imprinted in the genome of the dominant symbiotic fungus Cenococcum geophilum.</title>
        <authorList>
            <consortium name="DOE Joint Genome Institute"/>
            <person name="Peter M."/>
            <person name="Kohler A."/>
            <person name="Ohm R.A."/>
            <person name="Kuo A."/>
            <person name="Krutzmann J."/>
            <person name="Morin E."/>
            <person name="Arend M."/>
            <person name="Barry K.W."/>
            <person name="Binder M."/>
            <person name="Choi C."/>
            <person name="Clum A."/>
            <person name="Copeland A."/>
            <person name="Grisel N."/>
            <person name="Haridas S."/>
            <person name="Kipfer T."/>
            <person name="LaButti K."/>
            <person name="Lindquist E."/>
            <person name="Lipzen A."/>
            <person name="Maire R."/>
            <person name="Meier B."/>
            <person name="Mihaltcheva S."/>
            <person name="Molinier V."/>
            <person name="Murat C."/>
            <person name="Poggeler S."/>
            <person name="Quandt C.A."/>
            <person name="Sperisen C."/>
            <person name="Tritt A."/>
            <person name="Tisserant E."/>
            <person name="Crous P.W."/>
            <person name="Henrissat B."/>
            <person name="Nehls U."/>
            <person name="Egli S."/>
            <person name="Spatafora J.W."/>
            <person name="Grigoriev I.V."/>
            <person name="Martin F.M."/>
        </authorList>
    </citation>
    <scope>NUCLEOTIDE SEQUENCE [LARGE SCALE GENOMIC DNA]</scope>
    <source>
        <strain evidence="9 10">CBS 459.81</strain>
    </source>
</reference>
<dbReference type="Proteomes" id="UP000250266">
    <property type="component" value="Unassembled WGS sequence"/>
</dbReference>
<feature type="compositionally biased region" description="Polar residues" evidence="6">
    <location>
        <begin position="297"/>
        <end position="310"/>
    </location>
</feature>
<feature type="region of interest" description="Disordered" evidence="6">
    <location>
        <begin position="297"/>
        <end position="327"/>
    </location>
</feature>
<dbReference type="OrthoDB" id="4682787at2759"/>
<name>A0A8E2JH01_9PEZI</name>
<dbReference type="Pfam" id="PF20684">
    <property type="entry name" value="Fung_rhodopsin"/>
    <property type="match status" value="1"/>
</dbReference>
<feature type="compositionally biased region" description="Basic and acidic residues" evidence="6">
    <location>
        <begin position="410"/>
        <end position="433"/>
    </location>
</feature>
<feature type="transmembrane region" description="Helical" evidence="7">
    <location>
        <begin position="209"/>
        <end position="227"/>
    </location>
</feature>
<keyword evidence="4 7" id="KW-0472">Membrane</keyword>
<feature type="compositionally biased region" description="Basic and acidic residues" evidence="6">
    <location>
        <begin position="313"/>
        <end position="326"/>
    </location>
</feature>
<dbReference type="EMBL" id="KV744901">
    <property type="protein sequence ID" value="OCK82007.1"/>
    <property type="molecule type" value="Genomic_DNA"/>
</dbReference>
<feature type="transmembrane region" description="Helical" evidence="7">
    <location>
        <begin position="97"/>
        <end position="113"/>
    </location>
</feature>
<feature type="transmembrane region" description="Helical" evidence="7">
    <location>
        <begin position="49"/>
        <end position="69"/>
    </location>
</feature>
<dbReference type="PANTHER" id="PTHR33048:SF96">
    <property type="entry name" value="INTEGRAL MEMBRANE PROTEIN"/>
    <property type="match status" value="1"/>
</dbReference>
<feature type="transmembrane region" description="Helical" evidence="7">
    <location>
        <begin position="125"/>
        <end position="146"/>
    </location>
</feature>
<evidence type="ECO:0000256" key="1">
    <source>
        <dbReference type="ARBA" id="ARBA00004141"/>
    </source>
</evidence>
<proteinExistence type="inferred from homology"/>
<feature type="transmembrane region" description="Helical" evidence="7">
    <location>
        <begin position="172"/>
        <end position="197"/>
    </location>
</feature>
<evidence type="ECO:0000313" key="10">
    <source>
        <dbReference type="Proteomes" id="UP000250266"/>
    </source>
</evidence>
<feature type="compositionally biased region" description="Basic and acidic residues" evidence="6">
    <location>
        <begin position="371"/>
        <end position="399"/>
    </location>
</feature>
<dbReference type="GO" id="GO:0016020">
    <property type="term" value="C:membrane"/>
    <property type="evidence" value="ECO:0007669"/>
    <property type="project" value="UniProtKB-SubCell"/>
</dbReference>
<dbReference type="AlphaFoldDB" id="A0A8E2JH01"/>
<feature type="domain" description="Rhodopsin" evidence="8">
    <location>
        <begin position="33"/>
        <end position="271"/>
    </location>
</feature>
<evidence type="ECO:0000256" key="7">
    <source>
        <dbReference type="SAM" id="Phobius"/>
    </source>
</evidence>
<organism evidence="9 10">
    <name type="scientific">Lepidopterella palustris CBS 459.81</name>
    <dbReference type="NCBI Taxonomy" id="1314670"/>
    <lineage>
        <taxon>Eukaryota</taxon>
        <taxon>Fungi</taxon>
        <taxon>Dikarya</taxon>
        <taxon>Ascomycota</taxon>
        <taxon>Pezizomycotina</taxon>
        <taxon>Dothideomycetes</taxon>
        <taxon>Pleosporomycetidae</taxon>
        <taxon>Mytilinidiales</taxon>
        <taxon>Argynnaceae</taxon>
        <taxon>Lepidopterella</taxon>
    </lineage>
</organism>
<dbReference type="InterPro" id="IPR052337">
    <property type="entry name" value="SAT4-like"/>
</dbReference>
<dbReference type="InterPro" id="IPR049326">
    <property type="entry name" value="Rhodopsin_dom_fungi"/>
</dbReference>
<evidence type="ECO:0000256" key="2">
    <source>
        <dbReference type="ARBA" id="ARBA00022692"/>
    </source>
</evidence>
<comment type="subcellular location">
    <subcellularLocation>
        <location evidence="1">Membrane</location>
        <topology evidence="1">Multi-pass membrane protein</topology>
    </subcellularLocation>
</comment>
<gene>
    <name evidence="9" type="ORF">K432DRAFT_294167</name>
</gene>
<keyword evidence="10" id="KW-1185">Reference proteome</keyword>
<evidence type="ECO:0000256" key="4">
    <source>
        <dbReference type="ARBA" id="ARBA00023136"/>
    </source>
</evidence>
<feature type="transmembrane region" description="Helical" evidence="7">
    <location>
        <begin position="18"/>
        <end position="37"/>
    </location>
</feature>
<evidence type="ECO:0000256" key="5">
    <source>
        <dbReference type="ARBA" id="ARBA00038359"/>
    </source>
</evidence>
<comment type="similarity">
    <text evidence="5">Belongs to the SAT4 family.</text>
</comment>
<evidence type="ECO:0000259" key="8">
    <source>
        <dbReference type="Pfam" id="PF20684"/>
    </source>
</evidence>
<sequence>MVPHDNAALATRGQQEKAVAIAFLVATWIFVLLRVLVRTYVIRNFGWDDATMVLANILFTFYCISVLVVEAHGGGTHLTDINEVSKVINWNIAAEDFYIATICFMKVSFGIFFQRIIAKPWHRNLIYIIVAVSTVQSLANFFFIIFRCGPHPGHYLTMQLEGKCASRSVNLLFLYMHAAVTTVTDWIFALLPVFILWDSKMDIRTKISVGFILSLGAVGSICSIIRFRYIDGLTRTDDFFWNATNCAIWSTIEPGTGIIAGSLATMRPFFRLIFRTARDLTTSASHSTFVKRVSRSFRSGPNSSAQQSIGTKDGLKPRSKSGERTRMTATCVSKDGKFVELRETNFIIMQNDDGDVPWPFQHHDRGKLVTHDVESDSGIETDRQSSHTLGEEEGRDVRLSLHLPPVASAEHNHEHDDDTQPEHDDDTQPEHQCEWQVGQAM</sequence>